<accession>A0AC34QW58</accession>
<sequence length="209" mass="24778">MIEEGTLTMFNGTHTRPIVSELFFTPLNEFHLKLMLFTGKYYYKPYPSKMNEKYRIAREFFYAAEIHDQNFPCTEFDYDSLKAWSHNGRQVMYTIYYNELVDDMLYVFVNVNDEICEYHIDYHEFEKGTDKEPSNVTFTRFKGPTLTAPEGFKFVQPLMSVDSARNTLNYVAVNLKGPLKIQVVSYRFTPQMKNESLFWEPYNVTDDLL</sequence>
<organism evidence="1 2">
    <name type="scientific">Panagrolaimus sp. JU765</name>
    <dbReference type="NCBI Taxonomy" id="591449"/>
    <lineage>
        <taxon>Eukaryota</taxon>
        <taxon>Metazoa</taxon>
        <taxon>Ecdysozoa</taxon>
        <taxon>Nematoda</taxon>
        <taxon>Chromadorea</taxon>
        <taxon>Rhabditida</taxon>
        <taxon>Tylenchina</taxon>
        <taxon>Panagrolaimomorpha</taxon>
        <taxon>Panagrolaimoidea</taxon>
        <taxon>Panagrolaimidae</taxon>
        <taxon>Panagrolaimus</taxon>
    </lineage>
</organism>
<evidence type="ECO:0000313" key="2">
    <source>
        <dbReference type="WBParaSite" id="JU765_v2.g2004.t1"/>
    </source>
</evidence>
<proteinExistence type="predicted"/>
<dbReference type="WBParaSite" id="JU765_v2.g2004.t1">
    <property type="protein sequence ID" value="JU765_v2.g2004.t1"/>
    <property type="gene ID" value="JU765_v2.g2004"/>
</dbReference>
<name>A0AC34QW58_9BILA</name>
<dbReference type="Proteomes" id="UP000887576">
    <property type="component" value="Unplaced"/>
</dbReference>
<evidence type="ECO:0000313" key="1">
    <source>
        <dbReference type="Proteomes" id="UP000887576"/>
    </source>
</evidence>
<protein>
    <submittedName>
        <fullName evidence="2">Uncharacterized protein</fullName>
    </submittedName>
</protein>
<reference evidence="2" key="1">
    <citation type="submission" date="2022-11" db="UniProtKB">
        <authorList>
            <consortium name="WormBaseParasite"/>
        </authorList>
    </citation>
    <scope>IDENTIFICATION</scope>
</reference>